<evidence type="ECO:0000313" key="1">
    <source>
        <dbReference type="EMBL" id="KAF2098678.1"/>
    </source>
</evidence>
<reference evidence="1" key="1">
    <citation type="journal article" date="2020" name="Stud. Mycol.">
        <title>101 Dothideomycetes genomes: a test case for predicting lifestyles and emergence of pathogens.</title>
        <authorList>
            <person name="Haridas S."/>
            <person name="Albert R."/>
            <person name="Binder M."/>
            <person name="Bloem J."/>
            <person name="Labutti K."/>
            <person name="Salamov A."/>
            <person name="Andreopoulos B."/>
            <person name="Baker S."/>
            <person name="Barry K."/>
            <person name="Bills G."/>
            <person name="Bluhm B."/>
            <person name="Cannon C."/>
            <person name="Castanera R."/>
            <person name="Culley D."/>
            <person name="Daum C."/>
            <person name="Ezra D."/>
            <person name="Gonzalez J."/>
            <person name="Henrissat B."/>
            <person name="Kuo A."/>
            <person name="Liang C."/>
            <person name="Lipzen A."/>
            <person name="Lutzoni F."/>
            <person name="Magnuson J."/>
            <person name="Mondo S."/>
            <person name="Nolan M."/>
            <person name="Ohm R."/>
            <person name="Pangilinan J."/>
            <person name="Park H.-J."/>
            <person name="Ramirez L."/>
            <person name="Alfaro M."/>
            <person name="Sun H."/>
            <person name="Tritt A."/>
            <person name="Yoshinaga Y."/>
            <person name="Zwiers L.-H."/>
            <person name="Turgeon B."/>
            <person name="Goodwin S."/>
            <person name="Spatafora J."/>
            <person name="Crous P."/>
            <person name="Grigoriev I."/>
        </authorList>
    </citation>
    <scope>NUCLEOTIDE SEQUENCE</scope>
    <source>
        <strain evidence="1">CBS 133067</strain>
    </source>
</reference>
<dbReference type="PANTHER" id="PTHR36156">
    <property type="entry name" value="SLR2101 PROTEIN"/>
    <property type="match status" value="1"/>
</dbReference>
<protein>
    <submittedName>
        <fullName evidence="1">Uncharacterized protein</fullName>
    </submittedName>
</protein>
<dbReference type="InterPro" id="IPR011051">
    <property type="entry name" value="RmlC_Cupin_sf"/>
</dbReference>
<dbReference type="SUPFAM" id="SSF51182">
    <property type="entry name" value="RmlC-like cupins"/>
    <property type="match status" value="1"/>
</dbReference>
<dbReference type="Proteomes" id="UP000799772">
    <property type="component" value="Unassembled WGS sequence"/>
</dbReference>
<dbReference type="Gene3D" id="2.60.120.10">
    <property type="entry name" value="Jelly Rolls"/>
    <property type="match status" value="1"/>
</dbReference>
<dbReference type="Gene3D" id="2.20.70.150">
    <property type="match status" value="1"/>
</dbReference>
<gene>
    <name evidence="1" type="ORF">NA57DRAFT_75915</name>
</gene>
<dbReference type="AlphaFoldDB" id="A0A9P4IG41"/>
<sequence length="183" mass="20053">MSIPNDLPPVNRYITTHDSEGKAVFSTELSEQPPRVHMGERASFALAYTTSGSPVKLNDDADIEGYKPYLASPPGLTVSNGTVCRMVDFAPARPKGAMHRTVSIDYGVVIEGEIECLLDSGEKRIMKRGDICVQRATAHAWKNLSQDKWARMMFVLMTSDKPTVNGKELGEDVHTVEGVKKSG</sequence>
<dbReference type="InterPro" id="IPR014710">
    <property type="entry name" value="RmlC-like_jellyroll"/>
</dbReference>
<dbReference type="OrthoDB" id="5840532at2759"/>
<organism evidence="1 2">
    <name type="scientific">Rhizodiscina lignyota</name>
    <dbReference type="NCBI Taxonomy" id="1504668"/>
    <lineage>
        <taxon>Eukaryota</taxon>
        <taxon>Fungi</taxon>
        <taxon>Dikarya</taxon>
        <taxon>Ascomycota</taxon>
        <taxon>Pezizomycotina</taxon>
        <taxon>Dothideomycetes</taxon>
        <taxon>Pleosporomycetidae</taxon>
        <taxon>Aulographales</taxon>
        <taxon>Rhizodiscinaceae</taxon>
        <taxon>Rhizodiscina</taxon>
    </lineage>
</organism>
<keyword evidence="2" id="KW-1185">Reference proteome</keyword>
<dbReference type="EMBL" id="ML978126">
    <property type="protein sequence ID" value="KAF2098678.1"/>
    <property type="molecule type" value="Genomic_DNA"/>
</dbReference>
<accession>A0A9P4IG41</accession>
<evidence type="ECO:0000313" key="2">
    <source>
        <dbReference type="Proteomes" id="UP000799772"/>
    </source>
</evidence>
<comment type="caution">
    <text evidence="1">The sequence shown here is derived from an EMBL/GenBank/DDBJ whole genome shotgun (WGS) entry which is preliminary data.</text>
</comment>
<proteinExistence type="predicted"/>
<name>A0A9P4IG41_9PEZI</name>
<dbReference type="PANTHER" id="PTHR36156:SF3">
    <property type="entry name" value="CUPIN 2 CONSERVED BARREL DOMAIN-CONTAINING PROTEIN"/>
    <property type="match status" value="1"/>
</dbReference>
<dbReference type="CDD" id="cd02231">
    <property type="entry name" value="cupin_BLL6423-like"/>
    <property type="match status" value="1"/>
</dbReference>
<dbReference type="InterPro" id="IPR047142">
    <property type="entry name" value="OryJ/VirC-like"/>
</dbReference>